<gene>
    <name evidence="3" type="ordered locus">Metbo_0458</name>
</gene>
<dbReference type="EMBL" id="CP002551">
    <property type="protein sequence ID" value="ADZ08710.1"/>
    <property type="molecule type" value="Genomic_DNA"/>
</dbReference>
<dbReference type="PANTHER" id="PTHR42204:SF1">
    <property type="entry name" value="INTEGRAL MEMBRANE PROTEIN"/>
    <property type="match status" value="1"/>
</dbReference>
<keyword evidence="1" id="KW-0472">Membrane</keyword>
<sequence length="449" mass="49069">MYTGIRFTIFKVVILIYQLIIITVRSIKYTCGDKILDLLLACVFGVLVGVFTGMVPGIHVNTVAAFVFSSSVYLMNYFSPEYLAVFLISLSISHSLIDFIPTMFLGVPDEGTALSVLPGHYLMLQGRGKEAIRLVTLGGFGSLMVTVTLLPIFIMLLPGFYSIIKPYIALILTFTAIYMVLRLNKGIYEIFWSSVIFIFSGIIGWASLNSTVSPNVLLLTIFSGFFGVSTLIYSLSQNSYLPYQHENHNLRVDGKIIRGIFAGGIAGTILGFLPGMGPAQGSILAQEMSGGGNMTEGRESFLVAMSGVNVSDALFSLITIYIIGNPRSGVAVFIDKLIQNFDLQILVMFVFVSVTAVSISVFFCISLGDFMIKNIHKLNYNKLSRGIIILMSALVIIFTLKEGSNLFYVIILYITSISLGLIPHYVGVNKSNLMGVLIVPAIVIYTGLV</sequence>
<feature type="transmembrane region" description="Helical" evidence="1">
    <location>
        <begin position="343"/>
        <end position="371"/>
    </location>
</feature>
<keyword evidence="1" id="KW-0812">Transmembrane</keyword>
<proteinExistence type="predicted"/>
<dbReference type="Proteomes" id="UP000007490">
    <property type="component" value="Chromosome"/>
</dbReference>
<dbReference type="HOGENOM" id="CLU_043916_0_0_2"/>
<feature type="transmembrane region" description="Helical" evidence="1">
    <location>
        <begin position="164"/>
        <end position="181"/>
    </location>
</feature>
<dbReference type="eggNOG" id="arCOG04469">
    <property type="taxonomic scope" value="Archaea"/>
</dbReference>
<feature type="transmembrane region" description="Helical" evidence="1">
    <location>
        <begin position="300"/>
        <end position="323"/>
    </location>
</feature>
<feature type="transmembrane region" description="Helical" evidence="1">
    <location>
        <begin position="256"/>
        <end position="279"/>
    </location>
</feature>
<dbReference type="InterPro" id="IPR002823">
    <property type="entry name" value="DUF112_TM"/>
</dbReference>
<feature type="transmembrane region" description="Helical" evidence="1">
    <location>
        <begin position="35"/>
        <end position="52"/>
    </location>
</feature>
<feature type="domain" description="DUF112" evidence="2">
    <location>
        <begin position="39"/>
        <end position="434"/>
    </location>
</feature>
<feature type="transmembrane region" description="Helical" evidence="1">
    <location>
        <begin position="131"/>
        <end position="157"/>
    </location>
</feature>
<reference evidence="4" key="1">
    <citation type="submission" date="2011-02" db="EMBL/GenBank/DDBJ databases">
        <title>Complete sequence of Methanobacterium sp. AL-21.</title>
        <authorList>
            <consortium name="US DOE Joint Genome Institute"/>
            <person name="Lucas S."/>
            <person name="Copeland A."/>
            <person name="Lapidus A."/>
            <person name="Cheng J.-F."/>
            <person name="Goodwin L."/>
            <person name="Pitluck S."/>
            <person name="Chertkov O."/>
            <person name="Detter J.C."/>
            <person name="Han C."/>
            <person name="Tapia R."/>
            <person name="Land M."/>
            <person name="Hauser L."/>
            <person name="Kyrpides N."/>
            <person name="Ivanova N."/>
            <person name="Mikhailova N."/>
            <person name="Pagani I."/>
            <person name="Cadillo-Quiroz H."/>
            <person name="Imachi H."/>
            <person name="Zinder S."/>
            <person name="Liu W."/>
            <person name="Woyke T."/>
        </authorList>
    </citation>
    <scope>NUCLEOTIDE SEQUENCE [LARGE SCALE GENOMIC DNA]</scope>
    <source>
        <strain evidence="4">AL-21</strain>
    </source>
</reference>
<keyword evidence="4" id="KW-1185">Reference proteome</keyword>
<evidence type="ECO:0000313" key="3">
    <source>
        <dbReference type="EMBL" id="ADZ08710.1"/>
    </source>
</evidence>
<dbReference type="Pfam" id="PF01970">
    <property type="entry name" value="TctA"/>
    <property type="match status" value="1"/>
</dbReference>
<organism evidence="3 4">
    <name type="scientific">Methanobacterium lacus (strain AL-21)</name>
    <dbReference type="NCBI Taxonomy" id="877455"/>
    <lineage>
        <taxon>Archaea</taxon>
        <taxon>Methanobacteriati</taxon>
        <taxon>Methanobacteriota</taxon>
        <taxon>Methanomada group</taxon>
        <taxon>Methanobacteria</taxon>
        <taxon>Methanobacteriales</taxon>
        <taxon>Methanobacteriaceae</taxon>
        <taxon>Methanobacterium</taxon>
    </lineage>
</organism>
<feature type="transmembrane region" description="Helical" evidence="1">
    <location>
        <begin position="406"/>
        <end position="426"/>
    </location>
</feature>
<keyword evidence="1" id="KW-1133">Transmembrane helix</keyword>
<name>F0T9G2_METLA</name>
<dbReference type="KEGG" id="mel:Metbo_0458"/>
<dbReference type="AlphaFoldDB" id="F0T9G2"/>
<feature type="transmembrane region" description="Helical" evidence="1">
    <location>
        <begin position="82"/>
        <end position="107"/>
    </location>
</feature>
<evidence type="ECO:0000259" key="2">
    <source>
        <dbReference type="Pfam" id="PF01970"/>
    </source>
</evidence>
<evidence type="ECO:0000256" key="1">
    <source>
        <dbReference type="SAM" id="Phobius"/>
    </source>
</evidence>
<reference evidence="3 4" key="2">
    <citation type="journal article" date="2014" name="Int. J. Syst. Evol. Microbiol.">
        <title>Methanobacterium paludis sp. nov. and a novel strain of Methanobacterium lacus isolated from northern peatlands.</title>
        <authorList>
            <person name="Cadillo-Quiroz H."/>
            <person name="Brauer S.L."/>
            <person name="Goodson N."/>
            <person name="Yavitt J.B."/>
            <person name="Zinder S.H."/>
        </authorList>
    </citation>
    <scope>NUCLEOTIDE SEQUENCE [LARGE SCALE GENOMIC DNA]</scope>
    <source>
        <strain evidence="3 4">AL-21</strain>
    </source>
</reference>
<feature type="transmembrane region" description="Helical" evidence="1">
    <location>
        <begin position="215"/>
        <end position="236"/>
    </location>
</feature>
<dbReference type="PANTHER" id="PTHR42204">
    <property type="entry name" value="INTEGRAL MEMBRANE PROTEIN"/>
    <property type="match status" value="1"/>
</dbReference>
<evidence type="ECO:0000313" key="4">
    <source>
        <dbReference type="Proteomes" id="UP000007490"/>
    </source>
</evidence>
<feature type="transmembrane region" description="Helical" evidence="1">
    <location>
        <begin position="6"/>
        <end position="23"/>
    </location>
</feature>
<dbReference type="STRING" id="877455.Metbo_0458"/>
<protein>
    <recommendedName>
        <fullName evidence="2">DUF112 domain-containing protein</fullName>
    </recommendedName>
</protein>
<feature type="transmembrane region" description="Helical" evidence="1">
    <location>
        <begin position="187"/>
        <end position="208"/>
    </location>
</feature>
<feature type="transmembrane region" description="Helical" evidence="1">
    <location>
        <begin position="433"/>
        <end position="448"/>
    </location>
</feature>
<accession>F0T9G2</accession>
<feature type="transmembrane region" description="Helical" evidence="1">
    <location>
        <begin position="383"/>
        <end position="400"/>
    </location>
</feature>